<evidence type="ECO:0000313" key="1">
    <source>
        <dbReference type="EMBL" id="GAA2789603.1"/>
    </source>
</evidence>
<dbReference type="RefSeq" id="WP_344679803.1">
    <property type="nucleotide sequence ID" value="NZ_BAAAUX010000012.1"/>
</dbReference>
<keyword evidence="2" id="KW-1185">Reference proteome</keyword>
<dbReference type="EMBL" id="BAAAUX010000012">
    <property type="protein sequence ID" value="GAA2789603.1"/>
    <property type="molecule type" value="Genomic_DNA"/>
</dbReference>
<organism evidence="1 2">
    <name type="scientific">Saccharopolyspora taberi</name>
    <dbReference type="NCBI Taxonomy" id="60895"/>
    <lineage>
        <taxon>Bacteria</taxon>
        <taxon>Bacillati</taxon>
        <taxon>Actinomycetota</taxon>
        <taxon>Actinomycetes</taxon>
        <taxon>Pseudonocardiales</taxon>
        <taxon>Pseudonocardiaceae</taxon>
        <taxon>Saccharopolyspora</taxon>
    </lineage>
</organism>
<dbReference type="Proteomes" id="UP001500979">
    <property type="component" value="Unassembled WGS sequence"/>
</dbReference>
<name>A0ABN3VCE9_9PSEU</name>
<sequence>MDAHSDARPGVWSGTVAHDDQVDLFTLAFAVDGTVSLVTPISTGRGSWEAVDSTRFIYRLEEIFKPGSGMDGSVSIEVAAEVSGDTYTGSGTAHLVLRTPQGEIRRSTTCSLEGKRETHVVPDVLEDRYGGVVGH</sequence>
<gene>
    <name evidence="1" type="ORF">GCM10010470_25250</name>
</gene>
<accession>A0ABN3VCE9</accession>
<protein>
    <submittedName>
        <fullName evidence="1">Uncharacterized protein</fullName>
    </submittedName>
</protein>
<comment type="caution">
    <text evidence="1">The sequence shown here is derived from an EMBL/GenBank/DDBJ whole genome shotgun (WGS) entry which is preliminary data.</text>
</comment>
<proteinExistence type="predicted"/>
<evidence type="ECO:0000313" key="2">
    <source>
        <dbReference type="Proteomes" id="UP001500979"/>
    </source>
</evidence>
<reference evidence="1 2" key="1">
    <citation type="journal article" date="2019" name="Int. J. Syst. Evol. Microbiol.">
        <title>The Global Catalogue of Microorganisms (GCM) 10K type strain sequencing project: providing services to taxonomists for standard genome sequencing and annotation.</title>
        <authorList>
            <consortium name="The Broad Institute Genomics Platform"/>
            <consortium name="The Broad Institute Genome Sequencing Center for Infectious Disease"/>
            <person name="Wu L."/>
            <person name="Ma J."/>
        </authorList>
    </citation>
    <scope>NUCLEOTIDE SEQUENCE [LARGE SCALE GENOMIC DNA]</scope>
    <source>
        <strain evidence="1 2">JCM 9383</strain>
    </source>
</reference>